<dbReference type="RefSeq" id="XP_065650220.1">
    <property type="nucleotide sequence ID" value="XM_065794148.1"/>
</dbReference>
<sequence length="385" mass="44368">MVFCCIFYCSNRSENCKKSFYRIPKIINHHDKDTELLSTERRANWFAVIKRKDVNCNASHYRVCSDHFCSGKPSKLFEKTHPDSNPILKMGYKCKSLNSERFIRIKKRQHESGDMKTNKIITTKGCTDMSTKSDITITGNNVASDEIDFNVELNNMNGPTQIDISAKIIKSLENKLLEKDSLIYQLNKELSLNKIGTMEWFTTNSKVAFYTGLTNIKMLMTLYDFICSDIPHASRSVLSKFSELTLSLMRLRLNLTLKDLAYRFEVSNSTVSSVSIELTDVLFIYLRQLIKWPLREQIWKTTPNCFRKHFGTKVVVIIDCFEVFTHKPTNLLARAQTFSSYKHHNTVKFLIGITTQGVISFISKAWGGRTSDKHLTENCKILNNL</sequence>
<dbReference type="InterPro" id="IPR027806">
    <property type="entry name" value="HARBI1_dom"/>
</dbReference>
<dbReference type="PANTHER" id="PTHR23080">
    <property type="entry name" value="THAP DOMAIN PROTEIN"/>
    <property type="match status" value="1"/>
</dbReference>
<reference evidence="10" key="1">
    <citation type="submission" date="2025-08" db="UniProtKB">
        <authorList>
            <consortium name="RefSeq"/>
        </authorList>
    </citation>
    <scope>IDENTIFICATION</scope>
</reference>
<evidence type="ECO:0000256" key="1">
    <source>
        <dbReference type="ARBA" id="ARBA00001968"/>
    </source>
</evidence>
<evidence type="ECO:0000259" key="8">
    <source>
        <dbReference type="Pfam" id="PF13613"/>
    </source>
</evidence>
<evidence type="ECO:0000256" key="4">
    <source>
        <dbReference type="ARBA" id="ARBA00022833"/>
    </source>
</evidence>
<feature type="domain" description="THAP-type" evidence="6">
    <location>
        <begin position="4"/>
        <end position="75"/>
    </location>
</feature>
<dbReference type="InterPro" id="IPR006612">
    <property type="entry name" value="THAP_Znf"/>
</dbReference>
<evidence type="ECO:0000256" key="5">
    <source>
        <dbReference type="ARBA" id="ARBA00023125"/>
    </source>
</evidence>
<feature type="domain" description="DDE Tnp4" evidence="7">
    <location>
        <begin position="318"/>
        <end position="384"/>
    </location>
</feature>
<keyword evidence="3" id="KW-0863">Zinc-finger</keyword>
<evidence type="ECO:0000256" key="2">
    <source>
        <dbReference type="ARBA" id="ARBA00022723"/>
    </source>
</evidence>
<evidence type="ECO:0000313" key="9">
    <source>
        <dbReference type="Proteomes" id="UP001652625"/>
    </source>
</evidence>
<feature type="domain" description="Transposase Helix-turn-helix" evidence="8">
    <location>
        <begin position="238"/>
        <end position="283"/>
    </location>
</feature>
<dbReference type="Pfam" id="PF13613">
    <property type="entry name" value="HTH_Tnp_4"/>
    <property type="match status" value="1"/>
</dbReference>
<keyword evidence="4" id="KW-0862">Zinc</keyword>
<name>A0ABM4BMB5_HYDVU</name>
<dbReference type="SUPFAM" id="SSF57716">
    <property type="entry name" value="Glucocorticoid receptor-like (DNA-binding domain)"/>
    <property type="match status" value="1"/>
</dbReference>
<dbReference type="InterPro" id="IPR027805">
    <property type="entry name" value="Transposase_HTH_dom"/>
</dbReference>
<keyword evidence="5" id="KW-0238">DNA-binding</keyword>
<evidence type="ECO:0000256" key="3">
    <source>
        <dbReference type="ARBA" id="ARBA00022771"/>
    </source>
</evidence>
<proteinExistence type="predicted"/>
<dbReference type="Proteomes" id="UP001652625">
    <property type="component" value="Chromosome 03"/>
</dbReference>
<dbReference type="Pfam" id="PF13359">
    <property type="entry name" value="DDE_Tnp_4"/>
    <property type="match status" value="1"/>
</dbReference>
<keyword evidence="9" id="KW-1185">Reference proteome</keyword>
<evidence type="ECO:0000259" key="7">
    <source>
        <dbReference type="Pfam" id="PF13359"/>
    </source>
</evidence>
<keyword evidence="2" id="KW-0479">Metal-binding</keyword>
<evidence type="ECO:0000313" key="10">
    <source>
        <dbReference type="RefSeq" id="XP_065650220.1"/>
    </source>
</evidence>
<protein>
    <submittedName>
        <fullName evidence="10">Uncharacterized protein LOC136078379</fullName>
    </submittedName>
</protein>
<organism evidence="9 10">
    <name type="scientific">Hydra vulgaris</name>
    <name type="common">Hydra</name>
    <name type="synonym">Hydra attenuata</name>
    <dbReference type="NCBI Taxonomy" id="6087"/>
    <lineage>
        <taxon>Eukaryota</taxon>
        <taxon>Metazoa</taxon>
        <taxon>Cnidaria</taxon>
        <taxon>Hydrozoa</taxon>
        <taxon>Hydroidolina</taxon>
        <taxon>Anthoathecata</taxon>
        <taxon>Aplanulata</taxon>
        <taxon>Hydridae</taxon>
        <taxon>Hydra</taxon>
    </lineage>
</organism>
<dbReference type="GeneID" id="136078379"/>
<gene>
    <name evidence="10" type="primary">LOC136078379</name>
</gene>
<evidence type="ECO:0000259" key="6">
    <source>
        <dbReference type="Pfam" id="PF05485"/>
    </source>
</evidence>
<dbReference type="Pfam" id="PF05485">
    <property type="entry name" value="THAP"/>
    <property type="match status" value="1"/>
</dbReference>
<comment type="cofactor">
    <cofactor evidence="1">
        <name>a divalent metal cation</name>
        <dbReference type="ChEBI" id="CHEBI:60240"/>
    </cofactor>
</comment>
<accession>A0ABM4BMB5</accession>